<organism evidence="1 2">
    <name type="scientific">Cyphomyrmex costatus</name>
    <dbReference type="NCBI Taxonomy" id="456900"/>
    <lineage>
        <taxon>Eukaryota</taxon>
        <taxon>Metazoa</taxon>
        <taxon>Ecdysozoa</taxon>
        <taxon>Arthropoda</taxon>
        <taxon>Hexapoda</taxon>
        <taxon>Insecta</taxon>
        <taxon>Pterygota</taxon>
        <taxon>Neoptera</taxon>
        <taxon>Endopterygota</taxon>
        <taxon>Hymenoptera</taxon>
        <taxon>Apocrita</taxon>
        <taxon>Aculeata</taxon>
        <taxon>Formicoidea</taxon>
        <taxon>Formicidae</taxon>
        <taxon>Myrmicinae</taxon>
        <taxon>Cyphomyrmex</taxon>
    </lineage>
</organism>
<dbReference type="EMBL" id="KQ978068">
    <property type="protein sequence ID" value="KYM97514.1"/>
    <property type="molecule type" value="Genomic_DNA"/>
</dbReference>
<proteinExistence type="predicted"/>
<sequence>MLHIVDRKRNKPTDMGCRGGFSYSLSANCNFPLTRDMTTFWVPFALLITFRHARRFVCAGFPRKQATDHNHSANRNRSSEQTNSMVLYERRGMYAHSGIESRFMDCRMRPV</sequence>
<gene>
    <name evidence="1" type="ORF">ALC62_11808</name>
</gene>
<dbReference type="Proteomes" id="UP000078542">
    <property type="component" value="Unassembled WGS sequence"/>
</dbReference>
<keyword evidence="2" id="KW-1185">Reference proteome</keyword>
<protein>
    <submittedName>
        <fullName evidence="1">Uncharacterized protein</fullName>
    </submittedName>
</protein>
<reference evidence="1 2" key="1">
    <citation type="submission" date="2016-03" db="EMBL/GenBank/DDBJ databases">
        <title>Cyphomyrmex costatus WGS genome.</title>
        <authorList>
            <person name="Nygaard S."/>
            <person name="Hu H."/>
            <person name="Boomsma J."/>
            <person name="Zhang G."/>
        </authorList>
    </citation>
    <scope>NUCLEOTIDE SEQUENCE [LARGE SCALE GENOMIC DNA]</scope>
    <source>
        <strain evidence="1">MS0001</strain>
        <tissue evidence="1">Whole body</tissue>
    </source>
</reference>
<accession>A0A195C9H5</accession>
<evidence type="ECO:0000313" key="2">
    <source>
        <dbReference type="Proteomes" id="UP000078542"/>
    </source>
</evidence>
<dbReference type="AlphaFoldDB" id="A0A195C9H5"/>
<evidence type="ECO:0000313" key="1">
    <source>
        <dbReference type="EMBL" id="KYM97514.1"/>
    </source>
</evidence>
<name>A0A195C9H5_9HYME</name>